<dbReference type="InterPro" id="IPR011344">
    <property type="entry name" value="ssDNA-bd"/>
</dbReference>
<keyword evidence="2" id="KW-0234">DNA repair</keyword>
<reference evidence="5 6" key="1">
    <citation type="submission" date="2013-08" db="EMBL/GenBank/DDBJ databases">
        <authorList>
            <person name="Durkin A.S."/>
            <person name="Haft D.R."/>
            <person name="McCorrison J."/>
            <person name="Torralba M."/>
            <person name="Gillis M."/>
            <person name="Haft D.H."/>
            <person name="Methe B."/>
            <person name="Sutton G."/>
            <person name="Nelson K.E."/>
        </authorList>
    </citation>
    <scope>NUCLEOTIDE SEQUENCE [LARGE SCALE GENOMIC DNA]</scope>
    <source>
        <strain evidence="5 6">F0195</strain>
    </source>
</reference>
<dbReference type="GO" id="GO:0006260">
    <property type="term" value="P:DNA replication"/>
    <property type="evidence" value="ECO:0007669"/>
    <property type="project" value="UniProtKB-UniRule"/>
</dbReference>
<proteinExistence type="inferred from homology"/>
<dbReference type="SUPFAM" id="SSF50249">
    <property type="entry name" value="Nucleic acid-binding proteins"/>
    <property type="match status" value="1"/>
</dbReference>
<evidence type="ECO:0000256" key="4">
    <source>
        <dbReference type="SAM" id="MobiDB-lite"/>
    </source>
</evidence>
<dbReference type="Pfam" id="PF00436">
    <property type="entry name" value="SSB"/>
    <property type="match status" value="1"/>
</dbReference>
<dbReference type="RefSeq" id="WP_021725385.1">
    <property type="nucleotide sequence ID" value="NZ_AWEZ01000020.1"/>
</dbReference>
<dbReference type="PANTHER" id="PTHR10302">
    <property type="entry name" value="SINGLE-STRANDED DNA-BINDING PROTEIN"/>
    <property type="match status" value="1"/>
</dbReference>
<gene>
    <name evidence="5" type="primary">ssb_2</name>
    <name evidence="5" type="ORF">HMPREF1316_1539</name>
</gene>
<dbReference type="Proteomes" id="UP000016638">
    <property type="component" value="Unassembled WGS sequence"/>
</dbReference>
<protein>
    <recommendedName>
        <fullName evidence="2 3">Single-stranded DNA-binding protein</fullName>
        <shortName evidence="2">SSB</shortName>
    </recommendedName>
</protein>
<dbReference type="STRING" id="1125712.HMPREF1316_1539"/>
<dbReference type="InterPro" id="IPR000424">
    <property type="entry name" value="Primosome_PriB/ssb"/>
</dbReference>
<dbReference type="PROSITE" id="PS50935">
    <property type="entry name" value="SSB"/>
    <property type="match status" value="1"/>
</dbReference>
<comment type="caution">
    <text evidence="2">Lacks conserved residue(s) required for the propagation of feature annotation.</text>
</comment>
<feature type="compositionally biased region" description="Low complexity" evidence="4">
    <location>
        <begin position="113"/>
        <end position="160"/>
    </location>
</feature>
<feature type="compositionally biased region" description="Pro residues" evidence="4">
    <location>
        <begin position="161"/>
        <end position="175"/>
    </location>
</feature>
<dbReference type="GO" id="GO:0003697">
    <property type="term" value="F:single-stranded DNA binding"/>
    <property type="evidence" value="ECO:0007669"/>
    <property type="project" value="UniProtKB-UniRule"/>
</dbReference>
<dbReference type="Gene3D" id="2.40.50.140">
    <property type="entry name" value="Nucleic acid-binding proteins"/>
    <property type="match status" value="1"/>
</dbReference>
<evidence type="ECO:0000256" key="3">
    <source>
        <dbReference type="RuleBase" id="RU000524"/>
    </source>
</evidence>
<dbReference type="GO" id="GO:0006281">
    <property type="term" value="P:DNA repair"/>
    <property type="evidence" value="ECO:0007669"/>
    <property type="project" value="UniProtKB-UniRule"/>
</dbReference>
<comment type="function">
    <text evidence="2">Plays an important role in DNA replication, recombination and repair. Binds to ssDNA and to an array of partner proteins to recruit them to their sites of action during DNA metabolism.</text>
</comment>
<dbReference type="eggNOG" id="COG0629">
    <property type="taxonomic scope" value="Bacteria"/>
</dbReference>
<dbReference type="NCBIfam" id="TIGR00621">
    <property type="entry name" value="ssb"/>
    <property type="match status" value="1"/>
</dbReference>
<dbReference type="HAMAP" id="MF_00984">
    <property type="entry name" value="SSB"/>
    <property type="match status" value="1"/>
</dbReference>
<accession>U2V349</accession>
<dbReference type="PATRIC" id="fig|1125712.3.peg.601"/>
<dbReference type="AlphaFoldDB" id="U2V349"/>
<keyword evidence="6" id="KW-1185">Reference proteome</keyword>
<dbReference type="GO" id="GO:0009295">
    <property type="term" value="C:nucleoid"/>
    <property type="evidence" value="ECO:0007669"/>
    <property type="project" value="TreeGrafter"/>
</dbReference>
<feature type="short sequence motif" description="Important for interaction with partner proteins" evidence="2">
    <location>
        <begin position="182"/>
        <end position="187"/>
    </location>
</feature>
<keyword evidence="1 2" id="KW-0238">DNA-binding</keyword>
<dbReference type="PANTHER" id="PTHR10302:SF0">
    <property type="entry name" value="SINGLE-STRANDED DNA-BINDING PROTEIN, MITOCHONDRIAL"/>
    <property type="match status" value="1"/>
</dbReference>
<dbReference type="InterPro" id="IPR012340">
    <property type="entry name" value="NA-bd_OB-fold"/>
</dbReference>
<comment type="subunit">
    <text evidence="2">Homotetramer.</text>
</comment>
<feature type="region of interest" description="Disordered" evidence="4">
    <location>
        <begin position="110"/>
        <end position="187"/>
    </location>
</feature>
<sequence length="187" mass="20096">MSINVASISGNLGANPELRQTSTGTQVLSMRVAVNDRVRQQDGTWADRPNWIGVVVFGNRAGALSGMLHKGSKVSVSGRLRYSEWQDSETGKKRSKVEVVADDIEFLSPRSDAPAYAPQHQQPAPAYQQAPQEAPQYQQAYARQPQVAPAPAPQYQQPAAAPAPQPAAAPAPQAAPQPGLYDDEIPF</sequence>
<evidence type="ECO:0000256" key="1">
    <source>
        <dbReference type="ARBA" id="ARBA00023125"/>
    </source>
</evidence>
<dbReference type="GO" id="GO:0006310">
    <property type="term" value="P:DNA recombination"/>
    <property type="evidence" value="ECO:0007669"/>
    <property type="project" value="UniProtKB-UniRule"/>
</dbReference>
<keyword evidence="2" id="KW-0235">DNA replication</keyword>
<keyword evidence="2" id="KW-0233">DNA recombination</keyword>
<dbReference type="OrthoDB" id="9809878at2"/>
<evidence type="ECO:0000256" key="2">
    <source>
        <dbReference type="HAMAP-Rule" id="MF_00984"/>
    </source>
</evidence>
<evidence type="ECO:0000313" key="6">
    <source>
        <dbReference type="Proteomes" id="UP000016638"/>
    </source>
</evidence>
<dbReference type="EMBL" id="AWEZ01000020">
    <property type="protein sequence ID" value="ERL09757.1"/>
    <property type="molecule type" value="Genomic_DNA"/>
</dbReference>
<name>U2V349_9ACTN</name>
<organism evidence="5 6">
    <name type="scientific">Olsenella profusa F0195</name>
    <dbReference type="NCBI Taxonomy" id="1125712"/>
    <lineage>
        <taxon>Bacteria</taxon>
        <taxon>Bacillati</taxon>
        <taxon>Actinomycetota</taxon>
        <taxon>Coriobacteriia</taxon>
        <taxon>Coriobacteriales</taxon>
        <taxon>Atopobiaceae</taxon>
        <taxon>Olsenella</taxon>
    </lineage>
</organism>
<keyword evidence="2" id="KW-0227">DNA damage</keyword>
<dbReference type="CDD" id="cd04496">
    <property type="entry name" value="SSB_OBF"/>
    <property type="match status" value="1"/>
</dbReference>
<comment type="caution">
    <text evidence="5">The sequence shown here is derived from an EMBL/GenBank/DDBJ whole genome shotgun (WGS) entry which is preliminary data.</text>
</comment>
<evidence type="ECO:0000313" key="5">
    <source>
        <dbReference type="EMBL" id="ERL09757.1"/>
    </source>
</evidence>